<gene>
    <name evidence="1" type="ORF">Pmi06nite_84390</name>
</gene>
<dbReference type="Proteomes" id="UP000650628">
    <property type="component" value="Unassembled WGS sequence"/>
</dbReference>
<dbReference type="EMBL" id="BOOO01000097">
    <property type="protein sequence ID" value="GII34997.1"/>
    <property type="molecule type" value="Genomic_DNA"/>
</dbReference>
<organism evidence="1 2">
    <name type="scientific">Planotetraspora mira</name>
    <dbReference type="NCBI Taxonomy" id="58121"/>
    <lineage>
        <taxon>Bacteria</taxon>
        <taxon>Bacillati</taxon>
        <taxon>Actinomycetota</taxon>
        <taxon>Actinomycetes</taxon>
        <taxon>Streptosporangiales</taxon>
        <taxon>Streptosporangiaceae</taxon>
        <taxon>Planotetraspora</taxon>
    </lineage>
</organism>
<evidence type="ECO:0000313" key="2">
    <source>
        <dbReference type="Proteomes" id="UP000650628"/>
    </source>
</evidence>
<name>A0A8J3TZB0_9ACTN</name>
<dbReference type="AlphaFoldDB" id="A0A8J3TZB0"/>
<sequence>MSERADIPGGAPYLLETPMAQVTLRDETATGRPLEEFTLPDLPDRITARELVRLRVREDVARHNATPSTRFNGLVMPDDAEAELNGYRMRTARRIDWERQADIAEKAFQRNGFILLADDRQIEDLDEQIDLTTDPVISFVKLVPLVGG</sequence>
<accession>A0A8J3TZB0</accession>
<comment type="caution">
    <text evidence="1">The sequence shown here is derived from an EMBL/GenBank/DDBJ whole genome shotgun (WGS) entry which is preliminary data.</text>
</comment>
<reference evidence="1 2" key="1">
    <citation type="submission" date="2021-01" db="EMBL/GenBank/DDBJ databases">
        <title>Whole genome shotgun sequence of Planotetraspora mira NBRC 15435.</title>
        <authorList>
            <person name="Komaki H."/>
            <person name="Tamura T."/>
        </authorList>
    </citation>
    <scope>NUCLEOTIDE SEQUENCE [LARGE SCALE GENOMIC DNA]</scope>
    <source>
        <strain evidence="1 2">NBRC 15435</strain>
    </source>
</reference>
<protein>
    <submittedName>
        <fullName evidence="1">Uncharacterized protein</fullName>
    </submittedName>
</protein>
<keyword evidence="2" id="KW-1185">Reference proteome</keyword>
<evidence type="ECO:0000313" key="1">
    <source>
        <dbReference type="EMBL" id="GII34997.1"/>
    </source>
</evidence>
<proteinExistence type="predicted"/>